<reference evidence="1 2" key="1">
    <citation type="submission" date="2020-04" db="EMBL/GenBank/DDBJ databases">
        <title>Sphingobium sp. AR-3-1 isolated from Arctic soil.</title>
        <authorList>
            <person name="Dahal R.H."/>
            <person name="Chaudhary D.K."/>
        </authorList>
    </citation>
    <scope>NUCLEOTIDE SEQUENCE [LARGE SCALE GENOMIC DNA]</scope>
    <source>
        <strain evidence="1 2">AR-3-1</strain>
    </source>
</reference>
<dbReference type="AlphaFoldDB" id="A0A7X9ZRM8"/>
<keyword evidence="2" id="KW-1185">Reference proteome</keyword>
<evidence type="ECO:0000313" key="1">
    <source>
        <dbReference type="EMBL" id="NML10165.1"/>
    </source>
</evidence>
<dbReference type="RefSeq" id="WP_169572340.1">
    <property type="nucleotide sequence ID" value="NZ_JABBFV010000005.1"/>
</dbReference>
<dbReference type="Proteomes" id="UP000519023">
    <property type="component" value="Unassembled WGS sequence"/>
</dbReference>
<evidence type="ECO:0000313" key="2">
    <source>
        <dbReference type="Proteomes" id="UP000519023"/>
    </source>
</evidence>
<name>A0A7X9ZRM8_9SPHN</name>
<gene>
    <name evidence="1" type="ORF">HHL08_08355</name>
</gene>
<sequence>MSLRLILSVEALEPRLSGIGRYNWALASRVANIAGVDEVRFWRGGHCIADPAALLDAGRGPPRA</sequence>
<dbReference type="EMBL" id="JABBFV010000005">
    <property type="protein sequence ID" value="NML10165.1"/>
    <property type="molecule type" value="Genomic_DNA"/>
</dbReference>
<proteinExistence type="predicted"/>
<organism evidence="1 2">
    <name type="scientific">Sphingobium psychrophilum</name>
    <dbReference type="NCBI Taxonomy" id="2728834"/>
    <lineage>
        <taxon>Bacteria</taxon>
        <taxon>Pseudomonadati</taxon>
        <taxon>Pseudomonadota</taxon>
        <taxon>Alphaproteobacteria</taxon>
        <taxon>Sphingomonadales</taxon>
        <taxon>Sphingomonadaceae</taxon>
        <taxon>Sphingobium</taxon>
    </lineage>
</organism>
<accession>A0A7X9ZRM8</accession>
<comment type="caution">
    <text evidence="1">The sequence shown here is derived from an EMBL/GenBank/DDBJ whole genome shotgun (WGS) entry which is preliminary data.</text>
</comment>
<protein>
    <submittedName>
        <fullName evidence="1">Uncharacterized protein</fullName>
    </submittedName>
</protein>